<name>A0A812KBL1_SYMPI</name>
<proteinExistence type="predicted"/>
<sequence>MCRHAWLEAAVCRICDVRNVGLWWCDFPKGCSVVILGCVCIRLAYLRFDGDCGRSRTASL</sequence>
<reference evidence="1" key="1">
    <citation type="submission" date="2021-02" db="EMBL/GenBank/DDBJ databases">
        <authorList>
            <person name="Dougan E. K."/>
            <person name="Rhodes N."/>
            <person name="Thang M."/>
            <person name="Chan C."/>
        </authorList>
    </citation>
    <scope>NUCLEOTIDE SEQUENCE</scope>
</reference>
<evidence type="ECO:0000313" key="1">
    <source>
        <dbReference type="EMBL" id="CAE7224696.1"/>
    </source>
</evidence>
<gene>
    <name evidence="1" type="ORF">SPIL2461_LOCUS3116</name>
</gene>
<dbReference type="AlphaFoldDB" id="A0A812KBL1"/>
<organism evidence="1 2">
    <name type="scientific">Symbiodinium pilosum</name>
    <name type="common">Dinoflagellate</name>
    <dbReference type="NCBI Taxonomy" id="2952"/>
    <lineage>
        <taxon>Eukaryota</taxon>
        <taxon>Sar</taxon>
        <taxon>Alveolata</taxon>
        <taxon>Dinophyceae</taxon>
        <taxon>Suessiales</taxon>
        <taxon>Symbiodiniaceae</taxon>
        <taxon>Symbiodinium</taxon>
    </lineage>
</organism>
<protein>
    <submittedName>
        <fullName evidence="1">Uncharacterized protein</fullName>
    </submittedName>
</protein>
<comment type="caution">
    <text evidence="1">The sequence shown here is derived from an EMBL/GenBank/DDBJ whole genome shotgun (WGS) entry which is preliminary data.</text>
</comment>
<dbReference type="Proteomes" id="UP000649617">
    <property type="component" value="Unassembled WGS sequence"/>
</dbReference>
<dbReference type="EMBL" id="CAJNIZ010003669">
    <property type="protein sequence ID" value="CAE7224696.1"/>
    <property type="molecule type" value="Genomic_DNA"/>
</dbReference>
<evidence type="ECO:0000313" key="2">
    <source>
        <dbReference type="Proteomes" id="UP000649617"/>
    </source>
</evidence>
<accession>A0A812KBL1</accession>
<keyword evidence="2" id="KW-1185">Reference proteome</keyword>